<evidence type="ECO:0000256" key="1">
    <source>
        <dbReference type="SAM" id="Phobius"/>
    </source>
</evidence>
<proteinExistence type="predicted"/>
<dbReference type="EMBL" id="JAOPKB010000015">
    <property type="protein sequence ID" value="MCU4975060.1"/>
    <property type="molecule type" value="Genomic_DNA"/>
</dbReference>
<feature type="transmembrane region" description="Helical" evidence="1">
    <location>
        <begin position="12"/>
        <end position="38"/>
    </location>
</feature>
<keyword evidence="1" id="KW-1133">Transmembrane helix</keyword>
<dbReference type="Proteomes" id="UP001320972">
    <property type="component" value="Unassembled WGS sequence"/>
</dbReference>
<comment type="caution">
    <text evidence="2">The sequence shown here is derived from an EMBL/GenBank/DDBJ whole genome shotgun (WGS) entry which is preliminary data.</text>
</comment>
<keyword evidence="1" id="KW-0812">Transmembrane</keyword>
<protein>
    <recommendedName>
        <fullName evidence="4">LexA-binding, inner membrane-associated hydrolase</fullName>
    </recommendedName>
</protein>
<feature type="transmembrane region" description="Helical" evidence="1">
    <location>
        <begin position="77"/>
        <end position="95"/>
    </location>
</feature>
<accession>A0ABT2QJF4</accession>
<reference evidence="2 3" key="1">
    <citation type="submission" date="2022-09" db="EMBL/GenBank/DDBJ databases">
        <title>Enrichment on poylsaccharides allowed isolation of novel metabolic and taxonomic groups of Haloarchaea.</title>
        <authorList>
            <person name="Sorokin D.Y."/>
            <person name="Elcheninov A.G."/>
            <person name="Khizhniak T.V."/>
            <person name="Kolganova T.V."/>
            <person name="Kublanov I.V."/>
        </authorList>
    </citation>
    <scope>NUCLEOTIDE SEQUENCE [LARGE SCALE GENOMIC DNA]</scope>
    <source>
        <strain evidence="2 3">AArc-m2/3/4</strain>
    </source>
</reference>
<keyword evidence="3" id="KW-1185">Reference proteome</keyword>
<dbReference type="RefSeq" id="WP_338008932.1">
    <property type="nucleotide sequence ID" value="NZ_JAOPKB010000015.1"/>
</dbReference>
<name>A0ABT2QJF4_9EURY</name>
<evidence type="ECO:0000313" key="3">
    <source>
        <dbReference type="Proteomes" id="UP001320972"/>
    </source>
</evidence>
<gene>
    <name evidence="2" type="ORF">OB955_20360</name>
</gene>
<keyword evidence="1" id="KW-0472">Membrane</keyword>
<sequence length="145" mass="16283">MKTYLIRAIGVSLIGIFSVLVGFHPVVLFCLLIGVFIPDVDAIDERVHRSWIFHTFLPPTVAYVTLTIAGYGSAITFVHFVTIGMLVHFVLDFVYPKHQIHDGAAWPVRPTIGSAPWGLLLLGISWTIQWFLYLSNSFLPWLVGM</sequence>
<organism evidence="2 3">
    <name type="scientific">Natronoglomus mannanivorans</name>
    <dbReference type="NCBI Taxonomy" id="2979990"/>
    <lineage>
        <taxon>Archaea</taxon>
        <taxon>Methanobacteriati</taxon>
        <taxon>Methanobacteriota</taxon>
        <taxon>Stenosarchaea group</taxon>
        <taxon>Halobacteria</taxon>
        <taxon>Halobacteriales</taxon>
        <taxon>Natrialbaceae</taxon>
        <taxon>Natronoglomus</taxon>
    </lineage>
</organism>
<feature type="transmembrane region" description="Helical" evidence="1">
    <location>
        <begin position="116"/>
        <end position="135"/>
    </location>
</feature>
<evidence type="ECO:0008006" key="4">
    <source>
        <dbReference type="Google" id="ProtNLM"/>
    </source>
</evidence>
<evidence type="ECO:0000313" key="2">
    <source>
        <dbReference type="EMBL" id="MCU4975060.1"/>
    </source>
</evidence>